<accession>A0A9J5X914</accession>
<gene>
    <name evidence="1" type="ORF">H5410_045259</name>
</gene>
<evidence type="ECO:0000313" key="2">
    <source>
        <dbReference type="Proteomes" id="UP000824120"/>
    </source>
</evidence>
<dbReference type="EMBL" id="JACXVP010000009">
    <property type="protein sequence ID" value="KAG5584825.1"/>
    <property type="molecule type" value="Genomic_DNA"/>
</dbReference>
<keyword evidence="2" id="KW-1185">Reference proteome</keyword>
<reference evidence="1 2" key="1">
    <citation type="submission" date="2020-09" db="EMBL/GenBank/DDBJ databases">
        <title>De no assembly of potato wild relative species, Solanum commersonii.</title>
        <authorList>
            <person name="Cho K."/>
        </authorList>
    </citation>
    <scope>NUCLEOTIDE SEQUENCE [LARGE SCALE GENOMIC DNA]</scope>
    <source>
        <strain evidence="1">LZ3.2</strain>
        <tissue evidence="1">Leaf</tissue>
    </source>
</reference>
<evidence type="ECO:0000313" key="1">
    <source>
        <dbReference type="EMBL" id="KAG5584825.1"/>
    </source>
</evidence>
<dbReference type="Proteomes" id="UP000824120">
    <property type="component" value="Chromosome 9"/>
</dbReference>
<sequence length="221" mass="24328">MMDTGVRVNGTSEIFGLCAWEQLKRRRVWSDLNSGTAAHLLLGSEMSLDEGAAMPLNESKSFDLRRDASRSRGLGVRHLKVRGARLRGLGVRHLEAREARGLGARLLEVRGLETRRFEVVVCGGSVGMKGVFKLAMLPSLLGCLLGTVLVFLSPDSCDLLLLLLTSRLVKGLERRNIEEQELPNAPEVQPLGEVTNVRFKEAIRMLSQAVTNQVGQQRGSR</sequence>
<comment type="caution">
    <text evidence="1">The sequence shown here is derived from an EMBL/GenBank/DDBJ whole genome shotgun (WGS) entry which is preliminary data.</text>
</comment>
<name>A0A9J5X914_SOLCO</name>
<organism evidence="1 2">
    <name type="scientific">Solanum commersonii</name>
    <name type="common">Commerson's wild potato</name>
    <name type="synonym">Commerson's nightshade</name>
    <dbReference type="NCBI Taxonomy" id="4109"/>
    <lineage>
        <taxon>Eukaryota</taxon>
        <taxon>Viridiplantae</taxon>
        <taxon>Streptophyta</taxon>
        <taxon>Embryophyta</taxon>
        <taxon>Tracheophyta</taxon>
        <taxon>Spermatophyta</taxon>
        <taxon>Magnoliopsida</taxon>
        <taxon>eudicotyledons</taxon>
        <taxon>Gunneridae</taxon>
        <taxon>Pentapetalae</taxon>
        <taxon>asterids</taxon>
        <taxon>lamiids</taxon>
        <taxon>Solanales</taxon>
        <taxon>Solanaceae</taxon>
        <taxon>Solanoideae</taxon>
        <taxon>Solaneae</taxon>
        <taxon>Solanum</taxon>
    </lineage>
</organism>
<proteinExistence type="predicted"/>
<dbReference type="AlphaFoldDB" id="A0A9J5X914"/>
<protein>
    <submittedName>
        <fullName evidence="1">Uncharacterized protein</fullName>
    </submittedName>
</protein>